<dbReference type="PANTHER" id="PTHR37477:SF1">
    <property type="entry name" value="COBALT-PRECORRIN-5A HYDROLASE"/>
    <property type="match status" value="1"/>
</dbReference>
<dbReference type="GO" id="GO:0009236">
    <property type="term" value="P:cobalamin biosynthetic process"/>
    <property type="evidence" value="ECO:0007669"/>
    <property type="project" value="InterPro"/>
</dbReference>
<dbReference type="AlphaFoldDB" id="A0AAU8INM9"/>
<dbReference type="PANTHER" id="PTHR37477">
    <property type="entry name" value="COBALT-PRECORRIN-5A HYDROLASE"/>
    <property type="match status" value="1"/>
</dbReference>
<organism evidence="2">
    <name type="scientific">Streptomyces tabacisoli</name>
    <dbReference type="NCBI Taxonomy" id="3156398"/>
    <lineage>
        <taxon>Bacteria</taxon>
        <taxon>Bacillati</taxon>
        <taxon>Actinomycetota</taxon>
        <taxon>Actinomycetes</taxon>
        <taxon>Kitasatosporales</taxon>
        <taxon>Streptomycetaceae</taxon>
        <taxon>Streptomyces</taxon>
    </lineage>
</organism>
<dbReference type="RefSeq" id="WP_353941780.1">
    <property type="nucleotide sequence ID" value="NZ_CP159534.1"/>
</dbReference>
<dbReference type="Gene3D" id="3.30.420.180">
    <property type="entry name" value="CobE/GbiG C-terminal domain"/>
    <property type="match status" value="1"/>
</dbReference>
<name>A0AAU8INM9_9ACTN</name>
<reference evidence="2" key="1">
    <citation type="submission" date="2024-06" db="EMBL/GenBank/DDBJ databases">
        <title>Streptomyces sp. strain HUAS MG91 genome sequences.</title>
        <authorList>
            <person name="Mo P."/>
        </authorList>
    </citation>
    <scope>NUCLEOTIDE SEQUENCE</scope>
    <source>
        <strain evidence="2">HUAS MG91</strain>
    </source>
</reference>
<gene>
    <name evidence="2" type="ORF">ABII15_09150</name>
</gene>
<proteinExistence type="predicted"/>
<feature type="domain" description="CobE/GbiG C-terminal" evidence="1">
    <location>
        <begin position="8"/>
        <end position="130"/>
    </location>
</feature>
<dbReference type="InterPro" id="IPR002750">
    <property type="entry name" value="CobE/GbiG_C"/>
</dbReference>
<evidence type="ECO:0000259" key="1">
    <source>
        <dbReference type="Pfam" id="PF01890"/>
    </source>
</evidence>
<protein>
    <submittedName>
        <fullName evidence="2">Cobalamin biosynthesis protein</fullName>
    </submittedName>
</protein>
<dbReference type="EMBL" id="CP159534">
    <property type="protein sequence ID" value="XCJ70124.1"/>
    <property type="molecule type" value="Genomic_DNA"/>
</dbReference>
<sequence length="133" mass="12918">MTCAPDRLVGGVGARAGVTADEVLELVREVLAEAGAGHGALAALATVEAKGREPGIVRAAALLGVPLVTFPAARLAAVTVPHPSAGARDAVGTPSVAEAAALAAGGELLVPKRTARGADGGRGRVTFALARAG</sequence>
<dbReference type="InterPro" id="IPR052553">
    <property type="entry name" value="CbiG_hydrolase"/>
</dbReference>
<evidence type="ECO:0000313" key="2">
    <source>
        <dbReference type="EMBL" id="XCJ70124.1"/>
    </source>
</evidence>
<dbReference type="Pfam" id="PF01890">
    <property type="entry name" value="CbiG_C"/>
    <property type="match status" value="1"/>
</dbReference>
<dbReference type="KEGG" id="stac:ABII15_09150"/>
<accession>A0AAU8INM9</accession>
<dbReference type="InterPro" id="IPR036518">
    <property type="entry name" value="CobE/GbiG_C_sf"/>
</dbReference>
<dbReference type="SUPFAM" id="SSF159664">
    <property type="entry name" value="CobE/GbiG C-terminal domain-like"/>
    <property type="match status" value="1"/>
</dbReference>